<dbReference type="SUPFAM" id="SSF158235">
    <property type="entry name" value="SOCS box-like"/>
    <property type="match status" value="1"/>
</dbReference>
<dbReference type="InterPro" id="IPR050889">
    <property type="entry name" value="Dendritic_Spine_Reg/Scaffold"/>
</dbReference>
<dbReference type="SMART" id="SM00969">
    <property type="entry name" value="SOCS_box"/>
    <property type="match status" value="1"/>
</dbReference>
<dbReference type="Pfam" id="PF07525">
    <property type="entry name" value="SOCS_box"/>
    <property type="match status" value="1"/>
</dbReference>
<keyword evidence="2 3" id="KW-0040">ANK repeat</keyword>
<evidence type="ECO:0000259" key="4">
    <source>
        <dbReference type="PROSITE" id="PS50225"/>
    </source>
</evidence>
<dbReference type="OrthoDB" id="445896at2759"/>
<dbReference type="PANTHER" id="PTHR24166">
    <property type="entry name" value="ROLLING PEBBLES, ISOFORM B"/>
    <property type="match status" value="1"/>
</dbReference>
<feature type="repeat" description="ANK" evidence="3">
    <location>
        <begin position="131"/>
        <end position="166"/>
    </location>
</feature>
<comment type="caution">
    <text evidence="5">The sequence shown here is derived from an EMBL/GenBank/DDBJ whole genome shotgun (WGS) entry which is preliminary data.</text>
</comment>
<keyword evidence="6" id="KW-1185">Reference proteome</keyword>
<dbReference type="Proteomes" id="UP000828390">
    <property type="component" value="Unassembled WGS sequence"/>
</dbReference>
<feature type="repeat" description="ANK" evidence="3">
    <location>
        <begin position="62"/>
        <end position="98"/>
    </location>
</feature>
<feature type="domain" description="SOCS box" evidence="4">
    <location>
        <begin position="313"/>
        <end position="353"/>
    </location>
</feature>
<dbReference type="GO" id="GO:0035556">
    <property type="term" value="P:intracellular signal transduction"/>
    <property type="evidence" value="ECO:0007669"/>
    <property type="project" value="InterPro"/>
</dbReference>
<dbReference type="InterPro" id="IPR002110">
    <property type="entry name" value="Ankyrin_rpt"/>
</dbReference>
<dbReference type="Gene3D" id="1.10.750.20">
    <property type="entry name" value="SOCS box"/>
    <property type="match status" value="1"/>
</dbReference>
<dbReference type="AlphaFoldDB" id="A0A9D4EEZ1"/>
<reference evidence="5" key="2">
    <citation type="submission" date="2020-11" db="EMBL/GenBank/DDBJ databases">
        <authorList>
            <person name="McCartney M.A."/>
            <person name="Auch B."/>
            <person name="Kono T."/>
            <person name="Mallez S."/>
            <person name="Becker A."/>
            <person name="Gohl D.M."/>
            <person name="Silverstein K.A.T."/>
            <person name="Koren S."/>
            <person name="Bechman K.B."/>
            <person name="Herman A."/>
            <person name="Abrahante J.E."/>
            <person name="Garbe J."/>
        </authorList>
    </citation>
    <scope>NUCLEOTIDE SEQUENCE</scope>
    <source>
        <strain evidence="5">Duluth1</strain>
        <tissue evidence="5">Whole animal</tissue>
    </source>
</reference>
<gene>
    <name evidence="5" type="ORF">DPMN_157181</name>
</gene>
<proteinExistence type="predicted"/>
<evidence type="ECO:0000256" key="2">
    <source>
        <dbReference type="ARBA" id="ARBA00023043"/>
    </source>
</evidence>
<dbReference type="PROSITE" id="PS50225">
    <property type="entry name" value="SOCS"/>
    <property type="match status" value="1"/>
</dbReference>
<dbReference type="PROSITE" id="PS50088">
    <property type="entry name" value="ANK_REPEAT"/>
    <property type="match status" value="2"/>
</dbReference>
<dbReference type="InterPro" id="IPR001496">
    <property type="entry name" value="SOCS_box"/>
</dbReference>
<reference evidence="5" key="1">
    <citation type="journal article" date="2019" name="bioRxiv">
        <title>The Genome of the Zebra Mussel, Dreissena polymorpha: A Resource for Invasive Species Research.</title>
        <authorList>
            <person name="McCartney M.A."/>
            <person name="Auch B."/>
            <person name="Kono T."/>
            <person name="Mallez S."/>
            <person name="Zhang Y."/>
            <person name="Obille A."/>
            <person name="Becker A."/>
            <person name="Abrahante J.E."/>
            <person name="Garbe J."/>
            <person name="Badalamenti J.P."/>
            <person name="Herman A."/>
            <person name="Mangelson H."/>
            <person name="Liachko I."/>
            <person name="Sullivan S."/>
            <person name="Sone E.D."/>
            <person name="Koren S."/>
            <person name="Silverstein K.A.T."/>
            <person name="Beckman K.B."/>
            <person name="Gohl D.M."/>
        </authorList>
    </citation>
    <scope>NUCLEOTIDE SEQUENCE</scope>
    <source>
        <strain evidence="5">Duluth1</strain>
        <tissue evidence="5">Whole animal</tissue>
    </source>
</reference>
<dbReference type="PROSITE" id="PS50297">
    <property type="entry name" value="ANK_REP_REGION"/>
    <property type="match status" value="2"/>
</dbReference>
<dbReference type="SUPFAM" id="SSF48403">
    <property type="entry name" value="Ankyrin repeat"/>
    <property type="match status" value="1"/>
</dbReference>
<dbReference type="EMBL" id="JAIWYP010000008">
    <property type="protein sequence ID" value="KAH3779379.1"/>
    <property type="molecule type" value="Genomic_DNA"/>
</dbReference>
<evidence type="ECO:0000256" key="1">
    <source>
        <dbReference type="ARBA" id="ARBA00022737"/>
    </source>
</evidence>
<keyword evidence="1" id="KW-0677">Repeat</keyword>
<dbReference type="CDD" id="cd03587">
    <property type="entry name" value="SOCS"/>
    <property type="match status" value="1"/>
</dbReference>
<accession>A0A9D4EEZ1</accession>
<dbReference type="SMART" id="SM00248">
    <property type="entry name" value="ANK"/>
    <property type="match status" value="4"/>
</dbReference>
<dbReference type="InterPro" id="IPR036036">
    <property type="entry name" value="SOCS_box-like_dom_sf"/>
</dbReference>
<dbReference type="Gene3D" id="1.25.40.20">
    <property type="entry name" value="Ankyrin repeat-containing domain"/>
    <property type="match status" value="2"/>
</dbReference>
<protein>
    <recommendedName>
        <fullName evidence="4">SOCS box domain-containing protein</fullName>
    </recommendedName>
</protein>
<evidence type="ECO:0000313" key="5">
    <source>
        <dbReference type="EMBL" id="KAH3779379.1"/>
    </source>
</evidence>
<organism evidence="5 6">
    <name type="scientific">Dreissena polymorpha</name>
    <name type="common">Zebra mussel</name>
    <name type="synonym">Mytilus polymorpha</name>
    <dbReference type="NCBI Taxonomy" id="45954"/>
    <lineage>
        <taxon>Eukaryota</taxon>
        <taxon>Metazoa</taxon>
        <taxon>Spiralia</taxon>
        <taxon>Lophotrochozoa</taxon>
        <taxon>Mollusca</taxon>
        <taxon>Bivalvia</taxon>
        <taxon>Autobranchia</taxon>
        <taxon>Heteroconchia</taxon>
        <taxon>Euheterodonta</taxon>
        <taxon>Imparidentia</taxon>
        <taxon>Neoheterodontei</taxon>
        <taxon>Myida</taxon>
        <taxon>Dreissenoidea</taxon>
        <taxon>Dreissenidae</taxon>
        <taxon>Dreissena</taxon>
    </lineage>
</organism>
<dbReference type="PANTHER" id="PTHR24166:SF48">
    <property type="entry name" value="PROTEIN VAPYRIN"/>
    <property type="match status" value="1"/>
</dbReference>
<evidence type="ECO:0000256" key="3">
    <source>
        <dbReference type="PROSITE-ProRule" id="PRU00023"/>
    </source>
</evidence>
<dbReference type="Pfam" id="PF12796">
    <property type="entry name" value="Ank_2"/>
    <property type="match status" value="1"/>
</dbReference>
<dbReference type="InterPro" id="IPR036770">
    <property type="entry name" value="Ankyrin_rpt-contain_sf"/>
</dbReference>
<name>A0A9D4EEZ1_DREPO</name>
<evidence type="ECO:0000313" key="6">
    <source>
        <dbReference type="Proteomes" id="UP000828390"/>
    </source>
</evidence>
<sequence>MARRKHVNREILEDHLDYEDEEDICDSTYFETNVFNSIIRRDVSQLRNLLDKGAHLDITNKYGESPLHVAVNQDENEDSVSIVDLLLYFGCSLTIRDRFGQIPLHIAVKTSPVYVEKLLIAGSPVNVLDNAGRPPLMLACGVDNDTVLSAVHLLLDAGADVHATDRDLQTALHYTCSQLKETTLLKAELIYKLLYAGINVNATDIHGRTAAIDVVQSVPEQNYENLLAMRILARGGANYVENHIELLKNIYERGSVWLPPKFCLQALNIFISITPSSVYRTLLKCINMVRTSIVGLSYEDIRKFCLEGQKNLTEVKSLKSLARITVRGCLKGKVLYLVCKLELPKELEEYLTYPECLNVSELLQNK</sequence>